<sequence length="567" mass="64294">MGQSSSISSSNEEGSSHSKKFTNSKDILAYFNNKAQQQVTIPELVSFKGNLQIEDLNTPISHKALCNSLYFPQNHAMIVGIVTNMLRVLSNFPLMKSSYEPITGYGLLKCILLLNRARCAKFLKTKSYDQLKLLFISLSLQKTDKEELSEESENDGNKELTIKQIITGFDDVDTEMLCIPADFMLQFLTWLLILTVDCPTTNSKLDNTETHDQWGNFKVSALNLLRTMNPDVVGDIESHSITFQQFSTAIRTVMPNLLKPLENLMEHFFYLQHDLVDHDTNLSSIQDSKVMTPALLAQLSTGLPKELFIHKLQSLYIGRKSGFSMRSLQAKVFKWMAPSILVVSGMRITNSEEYAAEKNPRYRHFLEEFPKLKESDQMMDASHLNKRKTTFAVYIDDPWKVTNKDYFGDLNTRIIEISPRQDIYKVNQKGTIYFNTIGGGIGIGDKQPLIKPASKRYIPGNVSLTFDSTLEFAVFRNTGYGGSLDPGLLSMERKEENSPYELHFLIQDVEVWGCGGEKELEEQIKQLEWEEAESKRRQQINLRSLGEDRALLEMAGLVGQHQGGGSM</sequence>
<dbReference type="InterPro" id="IPR006571">
    <property type="entry name" value="TLDc_dom"/>
</dbReference>
<dbReference type="GO" id="GO:0005737">
    <property type="term" value="C:cytoplasm"/>
    <property type="evidence" value="ECO:0007669"/>
    <property type="project" value="UniProtKB-SubCell"/>
</dbReference>
<evidence type="ECO:0000259" key="6">
    <source>
        <dbReference type="PROSITE" id="PS51886"/>
    </source>
</evidence>
<evidence type="ECO:0000256" key="1">
    <source>
        <dbReference type="ARBA" id="ARBA00002738"/>
    </source>
</evidence>
<dbReference type="PANTHER" id="PTHR23354:SF130">
    <property type="entry name" value="RESTRICTION OF TELOMERE CAPPING PROTEIN 5"/>
    <property type="match status" value="1"/>
</dbReference>
<name>A0A6C1E117_SACPS</name>
<dbReference type="GO" id="GO:0005634">
    <property type="term" value="C:nucleus"/>
    <property type="evidence" value="ECO:0007669"/>
    <property type="project" value="TreeGrafter"/>
</dbReference>
<accession>A0A6C1E117</accession>
<keyword evidence="5" id="KW-0963">Cytoplasm</keyword>
<dbReference type="SMART" id="SM00584">
    <property type="entry name" value="TLDc"/>
    <property type="match status" value="1"/>
</dbReference>
<evidence type="ECO:0000256" key="2">
    <source>
        <dbReference type="ARBA" id="ARBA00004496"/>
    </source>
</evidence>
<evidence type="ECO:0000313" key="7">
    <source>
        <dbReference type="EMBL" id="QID82457.1"/>
    </source>
</evidence>
<dbReference type="EMBL" id="CP048996">
    <property type="protein sequence ID" value="QID82457.1"/>
    <property type="molecule type" value="Genomic_DNA"/>
</dbReference>
<reference evidence="7 8" key="1">
    <citation type="journal article" date="2019" name="BMC Genomics">
        <title>Chromosome level assembly and comparative genome analysis confirm lager-brewing yeasts originated from a single hybridization.</title>
        <authorList>
            <person name="Salazar A.N."/>
            <person name="Gorter de Vries A.R."/>
            <person name="van den Broek M."/>
            <person name="Brouwers N."/>
            <person name="de la Torre Cortes P."/>
            <person name="Kuijpers N.G.A."/>
            <person name="Daran J.G."/>
            <person name="Abeel T."/>
        </authorList>
    </citation>
    <scope>NUCLEOTIDE SEQUENCE [LARGE SCALE GENOMIC DNA]</scope>
    <source>
        <strain evidence="7 8">CBS 1483</strain>
    </source>
</reference>
<comment type="subcellular location">
    <subcellularLocation>
        <location evidence="2">Cytoplasm</location>
    </subcellularLocation>
</comment>
<dbReference type="PANTHER" id="PTHR23354">
    <property type="entry name" value="NUCLEOLAR PROTEIN 7/ESTROGEN RECEPTOR COACTIVATOR-RELATED"/>
    <property type="match status" value="1"/>
</dbReference>
<proteinExistence type="inferred from homology"/>
<dbReference type="OrthoDB" id="289228at2759"/>
<dbReference type="Proteomes" id="UP000501346">
    <property type="component" value="Chromosome ScXV-ScXI"/>
</dbReference>
<comment type="similarity">
    <text evidence="3">Belongs to the RTC5 family.</text>
</comment>
<dbReference type="GO" id="GO:0006979">
    <property type="term" value="P:response to oxidative stress"/>
    <property type="evidence" value="ECO:0007669"/>
    <property type="project" value="TreeGrafter"/>
</dbReference>
<dbReference type="PROSITE" id="PS51886">
    <property type="entry name" value="TLDC"/>
    <property type="match status" value="1"/>
</dbReference>
<evidence type="ECO:0000313" key="8">
    <source>
        <dbReference type="Proteomes" id="UP000501346"/>
    </source>
</evidence>
<evidence type="ECO:0000256" key="4">
    <source>
        <dbReference type="ARBA" id="ARBA00015163"/>
    </source>
</evidence>
<organism evidence="7 8">
    <name type="scientific">Saccharomyces pastorianus</name>
    <name type="common">Lager yeast</name>
    <name type="synonym">Saccharomyces cerevisiae x Saccharomyces eubayanus</name>
    <dbReference type="NCBI Taxonomy" id="27292"/>
    <lineage>
        <taxon>Eukaryota</taxon>
        <taxon>Fungi</taxon>
        <taxon>Dikarya</taxon>
        <taxon>Ascomycota</taxon>
        <taxon>Saccharomycotina</taxon>
        <taxon>Saccharomycetes</taxon>
        <taxon>Saccharomycetales</taxon>
        <taxon>Saccharomycetaceae</taxon>
        <taxon>Saccharomyces</taxon>
    </lineage>
</organism>
<comment type="function">
    <text evidence="1">May be involved in a process influencing telomere capping.</text>
</comment>
<gene>
    <name evidence="7" type="primary">RTC5_1</name>
    <name evidence="7" type="ORF">GRS66_004880</name>
</gene>
<dbReference type="Pfam" id="PF07534">
    <property type="entry name" value="TLD"/>
    <property type="match status" value="1"/>
</dbReference>
<protein>
    <recommendedName>
        <fullName evidence="4">Restriction of telomere capping protein 5</fullName>
    </recommendedName>
</protein>
<dbReference type="AlphaFoldDB" id="A0A6C1E117"/>
<evidence type="ECO:0000256" key="5">
    <source>
        <dbReference type="ARBA" id="ARBA00022490"/>
    </source>
</evidence>
<feature type="domain" description="TLDc" evidence="6">
    <location>
        <begin position="289"/>
        <end position="515"/>
    </location>
</feature>
<keyword evidence="8" id="KW-1185">Reference proteome</keyword>
<dbReference type="SMR" id="A0A6C1E117"/>
<evidence type="ECO:0000256" key="3">
    <source>
        <dbReference type="ARBA" id="ARBA00006731"/>
    </source>
</evidence>